<name>A0A814FWL9_9BILA</name>
<gene>
    <name evidence="1" type="ORF">OXX778_LOCUS15763</name>
</gene>
<evidence type="ECO:0000313" key="2">
    <source>
        <dbReference type="Proteomes" id="UP000663879"/>
    </source>
</evidence>
<accession>A0A814FWL9</accession>
<comment type="caution">
    <text evidence="1">The sequence shown here is derived from an EMBL/GenBank/DDBJ whole genome shotgun (WGS) entry which is preliminary data.</text>
</comment>
<dbReference type="EMBL" id="CAJNOC010003555">
    <property type="protein sequence ID" value="CAF0987884.1"/>
    <property type="molecule type" value="Genomic_DNA"/>
</dbReference>
<organism evidence="1 2">
    <name type="scientific">Brachionus calyciflorus</name>
    <dbReference type="NCBI Taxonomy" id="104777"/>
    <lineage>
        <taxon>Eukaryota</taxon>
        <taxon>Metazoa</taxon>
        <taxon>Spiralia</taxon>
        <taxon>Gnathifera</taxon>
        <taxon>Rotifera</taxon>
        <taxon>Eurotatoria</taxon>
        <taxon>Monogononta</taxon>
        <taxon>Pseudotrocha</taxon>
        <taxon>Ploima</taxon>
        <taxon>Brachionidae</taxon>
        <taxon>Brachionus</taxon>
    </lineage>
</organism>
<sequence>MENEYKFLDNTFVQNSGRQNANSLSIMALNVRAFNSNKFNLRSDLGFMNSDLILLSECHNQVQYRQQAVDLLSQQGFKLVHYSWCSRPHASNGQIAYVRTGRHAERLRFMCDNSDNNTREYREKHKIVEMSLFEYKCNDLSEPLVRTNRSYNTMYIVRLYKHVDMSKRECRKQLRDFLHRHLRVYDDDDDAEDEQDFLMAARHRNAGRIKNILVVGDFNIDFNKEFECMNRMRNELNLNPMSVNECTYRRNRETTRSHLNWAFTSGNFNFDIGKSIEIYENWFSDHNSYTSPIRSKKQCTNTGIQTSQPTHAFINNNPSNNDQIIDLSEAIDEDKQLAQIPLPTPTQKSSDKENTIPLNPKDALIEKKAFEICNGDGFWSRHGTSEIRILKRPTVLIENMKNKYANSSLEQLETALNAIKIPNTDFPLMKKYLRENPCLNQTSTN</sequence>
<proteinExistence type="predicted"/>
<dbReference type="AlphaFoldDB" id="A0A814FWL9"/>
<dbReference type="Gene3D" id="3.60.10.10">
    <property type="entry name" value="Endonuclease/exonuclease/phosphatase"/>
    <property type="match status" value="1"/>
</dbReference>
<reference evidence="1" key="1">
    <citation type="submission" date="2021-02" db="EMBL/GenBank/DDBJ databases">
        <authorList>
            <person name="Nowell W R."/>
        </authorList>
    </citation>
    <scope>NUCLEOTIDE SEQUENCE</scope>
    <source>
        <strain evidence="1">Ploen Becks lab</strain>
    </source>
</reference>
<dbReference type="Proteomes" id="UP000663879">
    <property type="component" value="Unassembled WGS sequence"/>
</dbReference>
<keyword evidence="2" id="KW-1185">Reference proteome</keyword>
<dbReference type="InterPro" id="IPR036691">
    <property type="entry name" value="Endo/exonu/phosph_ase_sf"/>
</dbReference>
<protein>
    <submittedName>
        <fullName evidence="1">Uncharacterized protein</fullName>
    </submittedName>
</protein>
<evidence type="ECO:0000313" key="1">
    <source>
        <dbReference type="EMBL" id="CAF0987884.1"/>
    </source>
</evidence>
<dbReference type="SUPFAM" id="SSF56219">
    <property type="entry name" value="DNase I-like"/>
    <property type="match status" value="1"/>
</dbReference>